<dbReference type="SUPFAM" id="SSF52283">
    <property type="entry name" value="Formate/glycerate dehydrogenase catalytic domain-like"/>
    <property type="match status" value="1"/>
</dbReference>
<evidence type="ECO:0000313" key="3">
    <source>
        <dbReference type="EnsemblMetazoa" id="GMOY001376-PA"/>
    </source>
</evidence>
<evidence type="ECO:0000259" key="2">
    <source>
        <dbReference type="Pfam" id="PF00389"/>
    </source>
</evidence>
<feature type="domain" description="D-isomer specific 2-hydroxyacid dehydrogenase catalytic" evidence="2">
    <location>
        <begin position="6"/>
        <end position="107"/>
    </location>
</feature>
<sequence>MLAFGINDKFENEVITRAKPQLKCIATFLVGYEHIDLEAYKKLEIRVGYTPDVLRDGTAKLTMALLLATGRRLFEASADIETRIQMSHMTALNILAALKGEKIIAEVPL</sequence>
<dbReference type="EMBL" id="CCAG010011295">
    <property type="status" value="NOT_ANNOTATED_CDS"/>
    <property type="molecule type" value="Genomic_DNA"/>
</dbReference>
<dbReference type="PANTHER" id="PTHR10996">
    <property type="entry name" value="2-HYDROXYACID DEHYDROGENASE-RELATED"/>
    <property type="match status" value="1"/>
</dbReference>
<dbReference type="AlphaFoldDB" id="A0A1B0FCS3"/>
<dbReference type="GO" id="GO:0051287">
    <property type="term" value="F:NAD binding"/>
    <property type="evidence" value="ECO:0007669"/>
    <property type="project" value="InterPro"/>
</dbReference>
<organism evidence="3 4">
    <name type="scientific">Glossina morsitans morsitans</name>
    <name type="common">Savannah tsetse fly</name>
    <dbReference type="NCBI Taxonomy" id="37546"/>
    <lineage>
        <taxon>Eukaryota</taxon>
        <taxon>Metazoa</taxon>
        <taxon>Ecdysozoa</taxon>
        <taxon>Arthropoda</taxon>
        <taxon>Hexapoda</taxon>
        <taxon>Insecta</taxon>
        <taxon>Pterygota</taxon>
        <taxon>Neoptera</taxon>
        <taxon>Endopterygota</taxon>
        <taxon>Diptera</taxon>
        <taxon>Brachycera</taxon>
        <taxon>Muscomorpha</taxon>
        <taxon>Hippoboscoidea</taxon>
        <taxon>Glossinidae</taxon>
        <taxon>Glossina</taxon>
    </lineage>
</organism>
<keyword evidence="1" id="KW-0560">Oxidoreductase</keyword>
<proteinExistence type="predicted"/>
<name>A0A1B0FCS3_GLOMM</name>
<dbReference type="GO" id="GO:0005829">
    <property type="term" value="C:cytosol"/>
    <property type="evidence" value="ECO:0007669"/>
    <property type="project" value="TreeGrafter"/>
</dbReference>
<dbReference type="GO" id="GO:0030267">
    <property type="term" value="F:glyoxylate reductase (NADPH) activity"/>
    <property type="evidence" value="ECO:0007669"/>
    <property type="project" value="TreeGrafter"/>
</dbReference>
<dbReference type="PhylomeDB" id="A0A1B0FCS3"/>
<evidence type="ECO:0000256" key="1">
    <source>
        <dbReference type="ARBA" id="ARBA00023002"/>
    </source>
</evidence>
<protein>
    <recommendedName>
        <fullName evidence="2">D-isomer specific 2-hydroxyacid dehydrogenase catalytic domain-containing protein</fullName>
    </recommendedName>
</protein>
<dbReference type="Gene3D" id="3.40.50.720">
    <property type="entry name" value="NAD(P)-binding Rossmann-like Domain"/>
    <property type="match status" value="1"/>
</dbReference>
<dbReference type="Proteomes" id="UP000092444">
    <property type="component" value="Unassembled WGS sequence"/>
</dbReference>
<dbReference type="InterPro" id="IPR050223">
    <property type="entry name" value="D-isomer_2-hydroxyacid_DH"/>
</dbReference>
<dbReference type="EnsemblMetazoa" id="GMOY001376-RA">
    <property type="protein sequence ID" value="GMOY001376-PA"/>
    <property type="gene ID" value="GMOY001376"/>
</dbReference>
<dbReference type="STRING" id="37546.A0A1B0FCS3"/>
<dbReference type="PANTHER" id="PTHR10996:SF277">
    <property type="entry name" value="GLYOXYLATE REDUCTASE_HYDROXYPYRUVATE REDUCTASE"/>
    <property type="match status" value="1"/>
</dbReference>
<dbReference type="VEuPathDB" id="VectorBase:GMOY001376"/>
<reference evidence="3" key="1">
    <citation type="submission" date="2020-05" db="UniProtKB">
        <authorList>
            <consortium name="EnsemblMetazoa"/>
        </authorList>
    </citation>
    <scope>IDENTIFICATION</scope>
    <source>
        <strain evidence="3">Yale</strain>
    </source>
</reference>
<evidence type="ECO:0000313" key="4">
    <source>
        <dbReference type="Proteomes" id="UP000092444"/>
    </source>
</evidence>
<dbReference type="GO" id="GO:0008465">
    <property type="term" value="F:hydroxypyruvate reductase (NADH) activity"/>
    <property type="evidence" value="ECO:0007669"/>
    <property type="project" value="TreeGrafter"/>
</dbReference>
<accession>A0A1B0FCS3</accession>
<dbReference type="Pfam" id="PF00389">
    <property type="entry name" value="2-Hacid_dh"/>
    <property type="match status" value="1"/>
</dbReference>
<dbReference type="InterPro" id="IPR006139">
    <property type="entry name" value="D-isomer_2_OHA_DH_cat_dom"/>
</dbReference>
<keyword evidence="4" id="KW-1185">Reference proteome</keyword>